<evidence type="ECO:0000256" key="1">
    <source>
        <dbReference type="ARBA" id="ARBA00004196"/>
    </source>
</evidence>
<dbReference type="InterPro" id="IPR013766">
    <property type="entry name" value="Thioredoxin_domain"/>
</dbReference>
<evidence type="ECO:0000313" key="7">
    <source>
        <dbReference type="EMBL" id="APR99322.1"/>
    </source>
</evidence>
<reference evidence="7 8" key="1">
    <citation type="submission" date="2016-08" db="EMBL/GenBank/DDBJ databases">
        <title>Identification and validation of antigenic proteins from Pajaroellobacter abortibovis using de-novo genome sequence assembly and reverse vaccinology.</title>
        <authorList>
            <person name="Welly B.T."/>
            <person name="Miller M.R."/>
            <person name="Stott J.L."/>
            <person name="Blanchard M.T."/>
            <person name="Islas-Trejo A.D."/>
            <person name="O'Rourke S.M."/>
            <person name="Young A.E."/>
            <person name="Medrano J.F."/>
            <person name="Van Eenennaam A.L."/>
        </authorList>
    </citation>
    <scope>NUCLEOTIDE SEQUENCE [LARGE SCALE GENOMIC DNA]</scope>
    <source>
        <strain evidence="7 8">BTF92-0548A/99-0131</strain>
    </source>
</reference>
<dbReference type="SUPFAM" id="SSF52833">
    <property type="entry name" value="Thioredoxin-like"/>
    <property type="match status" value="1"/>
</dbReference>
<dbReference type="EMBL" id="CP016908">
    <property type="protein sequence ID" value="APR99322.1"/>
    <property type="molecule type" value="Genomic_DNA"/>
</dbReference>
<dbReference type="PANTHER" id="PTHR42852">
    <property type="entry name" value="THIOL:DISULFIDE INTERCHANGE PROTEIN DSBE"/>
    <property type="match status" value="1"/>
</dbReference>
<keyword evidence="3" id="KW-1015">Disulfide bond</keyword>
<evidence type="ECO:0000256" key="5">
    <source>
        <dbReference type="SAM" id="Phobius"/>
    </source>
</evidence>
<keyword evidence="2" id="KW-0201">Cytochrome c-type biogenesis</keyword>
<keyword evidence="8" id="KW-1185">Reference proteome</keyword>
<dbReference type="PROSITE" id="PS00194">
    <property type="entry name" value="THIOREDOXIN_1"/>
    <property type="match status" value="1"/>
</dbReference>
<feature type="domain" description="Thioredoxin" evidence="6">
    <location>
        <begin position="56"/>
        <end position="201"/>
    </location>
</feature>
<comment type="subcellular location">
    <subcellularLocation>
        <location evidence="1">Cell envelope</location>
    </subcellularLocation>
</comment>
<evidence type="ECO:0000256" key="3">
    <source>
        <dbReference type="ARBA" id="ARBA00023157"/>
    </source>
</evidence>
<sequence>MKESLHPSRKKLRFGVFLVLAGATTALIVVNFGRTAYEGEWRYRCFPLCMLQPDYTGRNRIAPDFSLPDLEGGSVQLSELFGKVIILHFWTETCAPCLKELPELAALSNTLSSRPDVVVLTVSIDPNQAKTQDTLELIVGAPIPFRTLLDPESKVVSQLYGISLFPETWIIDKQGVVRARFDGVRPWNHALMIELIDHLRDGRFCPIESKTKQEGENACSRLIDS</sequence>
<evidence type="ECO:0000313" key="8">
    <source>
        <dbReference type="Proteomes" id="UP000185544"/>
    </source>
</evidence>
<accession>A0A1L6MUY0</accession>
<dbReference type="InterPro" id="IPR036249">
    <property type="entry name" value="Thioredoxin-like_sf"/>
</dbReference>
<evidence type="ECO:0000256" key="4">
    <source>
        <dbReference type="ARBA" id="ARBA00023284"/>
    </source>
</evidence>
<name>A0A1L6MUY0_9BACT</name>
<gene>
    <name evidence="7" type="ORF">BCY86_00500</name>
</gene>
<dbReference type="GO" id="GO:0017004">
    <property type="term" value="P:cytochrome complex assembly"/>
    <property type="evidence" value="ECO:0007669"/>
    <property type="project" value="UniProtKB-KW"/>
</dbReference>
<dbReference type="Proteomes" id="UP000185544">
    <property type="component" value="Chromosome"/>
</dbReference>
<keyword evidence="5" id="KW-1133">Transmembrane helix</keyword>
<dbReference type="Gene3D" id="3.40.30.10">
    <property type="entry name" value="Glutaredoxin"/>
    <property type="match status" value="1"/>
</dbReference>
<organism evidence="7 8">
    <name type="scientific">Pajaroellobacter abortibovis</name>
    <dbReference type="NCBI Taxonomy" id="1882918"/>
    <lineage>
        <taxon>Bacteria</taxon>
        <taxon>Pseudomonadati</taxon>
        <taxon>Myxococcota</taxon>
        <taxon>Polyangia</taxon>
        <taxon>Polyangiales</taxon>
        <taxon>Polyangiaceae</taxon>
    </lineage>
</organism>
<keyword evidence="5" id="KW-0472">Membrane</keyword>
<proteinExistence type="predicted"/>
<dbReference type="OrthoDB" id="9813820at2"/>
<dbReference type="GO" id="GO:0016491">
    <property type="term" value="F:oxidoreductase activity"/>
    <property type="evidence" value="ECO:0007669"/>
    <property type="project" value="InterPro"/>
</dbReference>
<dbReference type="Pfam" id="PF00578">
    <property type="entry name" value="AhpC-TSA"/>
    <property type="match status" value="1"/>
</dbReference>
<protein>
    <recommendedName>
        <fullName evidence="6">Thioredoxin domain-containing protein</fullName>
    </recommendedName>
</protein>
<dbReference type="RefSeq" id="WP_075275955.1">
    <property type="nucleotide sequence ID" value="NZ_CP016908.1"/>
</dbReference>
<evidence type="ECO:0000259" key="6">
    <source>
        <dbReference type="PROSITE" id="PS51352"/>
    </source>
</evidence>
<dbReference type="AlphaFoldDB" id="A0A1L6MUY0"/>
<dbReference type="CDD" id="cd02966">
    <property type="entry name" value="TlpA_like_family"/>
    <property type="match status" value="1"/>
</dbReference>
<dbReference type="GO" id="GO:0030313">
    <property type="term" value="C:cell envelope"/>
    <property type="evidence" value="ECO:0007669"/>
    <property type="project" value="UniProtKB-SubCell"/>
</dbReference>
<feature type="transmembrane region" description="Helical" evidence="5">
    <location>
        <begin position="12"/>
        <end position="33"/>
    </location>
</feature>
<dbReference type="InterPro" id="IPR017937">
    <property type="entry name" value="Thioredoxin_CS"/>
</dbReference>
<dbReference type="PROSITE" id="PS51352">
    <property type="entry name" value="THIOREDOXIN_2"/>
    <property type="match status" value="1"/>
</dbReference>
<dbReference type="KEGG" id="pabo:BCY86_00500"/>
<dbReference type="InterPro" id="IPR000866">
    <property type="entry name" value="AhpC/TSA"/>
</dbReference>
<dbReference type="STRING" id="1882918.BCY86_00500"/>
<keyword evidence="4" id="KW-0676">Redox-active center</keyword>
<keyword evidence="5" id="KW-0812">Transmembrane</keyword>
<dbReference type="PANTHER" id="PTHR42852:SF6">
    <property type="entry name" value="THIOL:DISULFIDE INTERCHANGE PROTEIN DSBE"/>
    <property type="match status" value="1"/>
</dbReference>
<dbReference type="GO" id="GO:0016209">
    <property type="term" value="F:antioxidant activity"/>
    <property type="evidence" value="ECO:0007669"/>
    <property type="project" value="InterPro"/>
</dbReference>
<dbReference type="InterPro" id="IPR050553">
    <property type="entry name" value="Thioredoxin_ResA/DsbE_sf"/>
</dbReference>
<evidence type="ECO:0000256" key="2">
    <source>
        <dbReference type="ARBA" id="ARBA00022748"/>
    </source>
</evidence>